<dbReference type="InterPro" id="IPR009367">
    <property type="entry name" value="Elm1-like"/>
</dbReference>
<dbReference type="AlphaFoldDB" id="A0A511XGS4"/>
<name>A0A511XGS4_9PROT</name>
<evidence type="ECO:0000313" key="2">
    <source>
        <dbReference type="Proteomes" id="UP000321746"/>
    </source>
</evidence>
<accession>A0A511XGS4</accession>
<evidence type="ECO:0008006" key="3">
    <source>
        <dbReference type="Google" id="ProtNLM"/>
    </source>
</evidence>
<reference evidence="1 2" key="1">
    <citation type="submission" date="2019-07" db="EMBL/GenBank/DDBJ databases">
        <title>Whole genome shotgun sequence of Acetobacter oeni NBRC 105207.</title>
        <authorList>
            <person name="Hosoyama A."/>
            <person name="Uohara A."/>
            <person name="Ohji S."/>
            <person name="Ichikawa N."/>
        </authorList>
    </citation>
    <scope>NUCLEOTIDE SEQUENCE [LARGE SCALE GENOMIC DNA]</scope>
    <source>
        <strain evidence="1 2">NBRC 105207</strain>
    </source>
</reference>
<dbReference type="Proteomes" id="UP000321746">
    <property type="component" value="Unassembled WGS sequence"/>
</dbReference>
<protein>
    <recommendedName>
        <fullName evidence="3">Nucleoside-diphosphate sugar epimerase</fullName>
    </recommendedName>
</protein>
<dbReference type="EMBL" id="BJYG01000002">
    <property type="protein sequence ID" value="GEN62157.1"/>
    <property type="molecule type" value="Genomic_DNA"/>
</dbReference>
<gene>
    <name evidence="1" type="ORF">AOE01nite_03810</name>
</gene>
<organism evidence="1 2">
    <name type="scientific">Acetobacter oeni</name>
    <dbReference type="NCBI Taxonomy" id="304077"/>
    <lineage>
        <taxon>Bacteria</taxon>
        <taxon>Pseudomonadati</taxon>
        <taxon>Pseudomonadota</taxon>
        <taxon>Alphaproteobacteria</taxon>
        <taxon>Acetobacterales</taxon>
        <taxon>Acetobacteraceae</taxon>
        <taxon>Acetobacter</taxon>
    </lineage>
</organism>
<comment type="caution">
    <text evidence="1">The sequence shown here is derived from an EMBL/GenBank/DDBJ whole genome shotgun (WGS) entry which is preliminary data.</text>
</comment>
<dbReference type="RefSeq" id="WP_264812779.1">
    <property type="nucleotide sequence ID" value="NZ_JACIDL010000002.1"/>
</dbReference>
<dbReference type="Pfam" id="PF06258">
    <property type="entry name" value="Mito_fiss_Elm1"/>
    <property type="match status" value="1"/>
</dbReference>
<evidence type="ECO:0000313" key="1">
    <source>
        <dbReference type="EMBL" id="GEN62157.1"/>
    </source>
</evidence>
<keyword evidence="2" id="KW-1185">Reference proteome</keyword>
<proteinExistence type="predicted"/>
<sequence length="311" mass="33752">MQPVTLMMVQETTCDAPLWVIESSAPGRIGPAHALASRFDCSFRRMRDLRNAETGWRPPRLVLTSGIGAGLAGLALRRRSGVPVVHCSSGRLSATLTGGRPFDAVILPLMHHTERRSPHIIPVLGPLTIVSAELYKRARRVWTERLEHLPEPRIAVVLDAGEILTPAEADAAARHLGLTVQDYRGSVLLSVSEGVPADIADTFIGALGDCYKLVWRHGEPDDNPTLGFIGCADTVVVYGGRAATLAETAAADMPVFLGSAPGRFGRNNRMARALIANGYVRVFDSDFSPWPRDPLDEASRAATLLRTRFDF</sequence>